<keyword evidence="3" id="KW-1185">Reference proteome</keyword>
<sequence length="99" mass="11448">MKEGGHASLYIANFRGLFSRIGYWGERALINHFRKELPSRILDQLSSHPSRIDSLADLMDITLEPDTRYHERTKEKIHHQEKSPEASKSNYSHPQNSSS</sequence>
<evidence type="ECO:0000256" key="1">
    <source>
        <dbReference type="SAM" id="MobiDB-lite"/>
    </source>
</evidence>
<dbReference type="EMBL" id="AVOT02138253">
    <property type="protein sequence ID" value="MBW0590407.1"/>
    <property type="molecule type" value="Genomic_DNA"/>
</dbReference>
<feature type="compositionally biased region" description="Polar residues" evidence="1">
    <location>
        <begin position="86"/>
        <end position="99"/>
    </location>
</feature>
<proteinExistence type="predicted"/>
<dbReference type="AlphaFoldDB" id="A0A9Q3QC63"/>
<comment type="caution">
    <text evidence="2">The sequence shown here is derived from an EMBL/GenBank/DDBJ whole genome shotgun (WGS) entry which is preliminary data.</text>
</comment>
<dbReference type="Proteomes" id="UP000765509">
    <property type="component" value="Unassembled WGS sequence"/>
</dbReference>
<organism evidence="2 3">
    <name type="scientific">Austropuccinia psidii MF-1</name>
    <dbReference type="NCBI Taxonomy" id="1389203"/>
    <lineage>
        <taxon>Eukaryota</taxon>
        <taxon>Fungi</taxon>
        <taxon>Dikarya</taxon>
        <taxon>Basidiomycota</taxon>
        <taxon>Pucciniomycotina</taxon>
        <taxon>Pucciniomycetes</taxon>
        <taxon>Pucciniales</taxon>
        <taxon>Sphaerophragmiaceae</taxon>
        <taxon>Austropuccinia</taxon>
    </lineage>
</organism>
<dbReference type="OrthoDB" id="3686619at2759"/>
<feature type="compositionally biased region" description="Basic and acidic residues" evidence="1">
    <location>
        <begin position="66"/>
        <end position="85"/>
    </location>
</feature>
<name>A0A9Q3QC63_9BASI</name>
<accession>A0A9Q3QC63</accession>
<evidence type="ECO:0000313" key="3">
    <source>
        <dbReference type="Proteomes" id="UP000765509"/>
    </source>
</evidence>
<feature type="region of interest" description="Disordered" evidence="1">
    <location>
        <begin position="66"/>
        <end position="99"/>
    </location>
</feature>
<reference evidence="2" key="1">
    <citation type="submission" date="2021-03" db="EMBL/GenBank/DDBJ databases">
        <title>Draft genome sequence of rust myrtle Austropuccinia psidii MF-1, a brazilian biotype.</title>
        <authorList>
            <person name="Quecine M.C."/>
            <person name="Pachon D.M.R."/>
            <person name="Bonatelli M.L."/>
            <person name="Correr F.H."/>
            <person name="Franceschini L.M."/>
            <person name="Leite T.F."/>
            <person name="Margarido G.R.A."/>
            <person name="Almeida C.A."/>
            <person name="Ferrarezi J.A."/>
            <person name="Labate C.A."/>
        </authorList>
    </citation>
    <scope>NUCLEOTIDE SEQUENCE</scope>
    <source>
        <strain evidence="2">MF-1</strain>
    </source>
</reference>
<gene>
    <name evidence="2" type="ORF">O181_130122</name>
</gene>
<evidence type="ECO:0000313" key="2">
    <source>
        <dbReference type="EMBL" id="MBW0590407.1"/>
    </source>
</evidence>
<protein>
    <submittedName>
        <fullName evidence="2">Uncharacterized protein</fullName>
    </submittedName>
</protein>